<comment type="caution">
    <text evidence="11">The sequence shown here is derived from an EMBL/GenBank/DDBJ whole genome shotgun (WGS) entry which is preliminary data.</text>
</comment>
<keyword evidence="6 8" id="KW-0408">Iron</keyword>
<evidence type="ECO:0000256" key="5">
    <source>
        <dbReference type="ARBA" id="ARBA00023002"/>
    </source>
</evidence>
<dbReference type="InterPro" id="IPR036396">
    <property type="entry name" value="Cyt_P450_sf"/>
</dbReference>
<keyword evidence="10" id="KW-0812">Transmembrane</keyword>
<dbReference type="PRINTS" id="PR00463">
    <property type="entry name" value="EP450I"/>
</dbReference>
<reference evidence="11" key="2">
    <citation type="journal article" date="2023" name="IMA Fungus">
        <title>Comparative genomic study of the Penicillium genus elucidates a diverse pangenome and 15 lateral gene transfer events.</title>
        <authorList>
            <person name="Petersen C."/>
            <person name="Sorensen T."/>
            <person name="Nielsen M.R."/>
            <person name="Sondergaard T.E."/>
            <person name="Sorensen J.L."/>
            <person name="Fitzpatrick D.A."/>
            <person name="Frisvad J.C."/>
            <person name="Nielsen K.L."/>
        </authorList>
    </citation>
    <scope>NUCLEOTIDE SEQUENCE</scope>
    <source>
        <strain evidence="11">IBT 29677</strain>
    </source>
</reference>
<dbReference type="PRINTS" id="PR00385">
    <property type="entry name" value="P450"/>
</dbReference>
<dbReference type="PANTHER" id="PTHR24305">
    <property type="entry name" value="CYTOCHROME P450"/>
    <property type="match status" value="1"/>
</dbReference>
<evidence type="ECO:0000256" key="8">
    <source>
        <dbReference type="PIRSR" id="PIRSR602401-1"/>
    </source>
</evidence>
<dbReference type="GeneID" id="81373398"/>
<evidence type="ECO:0000256" key="6">
    <source>
        <dbReference type="ARBA" id="ARBA00023004"/>
    </source>
</evidence>
<evidence type="ECO:0000256" key="3">
    <source>
        <dbReference type="ARBA" id="ARBA00022617"/>
    </source>
</evidence>
<dbReference type="CDD" id="cd11058">
    <property type="entry name" value="CYP60B-like"/>
    <property type="match status" value="1"/>
</dbReference>
<evidence type="ECO:0000256" key="9">
    <source>
        <dbReference type="RuleBase" id="RU000461"/>
    </source>
</evidence>
<dbReference type="GO" id="GO:0043386">
    <property type="term" value="P:mycotoxin biosynthetic process"/>
    <property type="evidence" value="ECO:0007669"/>
    <property type="project" value="UniProtKB-ARBA"/>
</dbReference>
<dbReference type="Pfam" id="PF00067">
    <property type="entry name" value="p450"/>
    <property type="match status" value="1"/>
</dbReference>
<dbReference type="RefSeq" id="XP_056485038.1">
    <property type="nucleotide sequence ID" value="XM_056634418.1"/>
</dbReference>
<evidence type="ECO:0000256" key="7">
    <source>
        <dbReference type="ARBA" id="ARBA00023033"/>
    </source>
</evidence>
<accession>A0A9W9VQ76</accession>
<reference evidence="11" key="1">
    <citation type="submission" date="2022-12" db="EMBL/GenBank/DDBJ databases">
        <authorList>
            <person name="Petersen C."/>
        </authorList>
    </citation>
    <scope>NUCLEOTIDE SEQUENCE</scope>
    <source>
        <strain evidence="11">IBT 29677</strain>
    </source>
</reference>
<dbReference type="GO" id="GO:0005506">
    <property type="term" value="F:iron ion binding"/>
    <property type="evidence" value="ECO:0007669"/>
    <property type="project" value="InterPro"/>
</dbReference>
<proteinExistence type="inferred from homology"/>
<keyword evidence="5 9" id="KW-0560">Oxidoreductase</keyword>
<evidence type="ECO:0000256" key="2">
    <source>
        <dbReference type="ARBA" id="ARBA00010617"/>
    </source>
</evidence>
<keyword evidence="4 8" id="KW-0479">Metal-binding</keyword>
<dbReference type="SUPFAM" id="SSF48264">
    <property type="entry name" value="Cytochrome P450"/>
    <property type="match status" value="1"/>
</dbReference>
<evidence type="ECO:0000313" key="12">
    <source>
        <dbReference type="Proteomes" id="UP001147747"/>
    </source>
</evidence>
<dbReference type="GO" id="GO:0004497">
    <property type="term" value="F:monooxygenase activity"/>
    <property type="evidence" value="ECO:0007669"/>
    <property type="project" value="UniProtKB-KW"/>
</dbReference>
<keyword evidence="12" id="KW-1185">Reference proteome</keyword>
<organism evidence="11 12">
    <name type="scientific">Penicillium cosmopolitanum</name>
    <dbReference type="NCBI Taxonomy" id="1131564"/>
    <lineage>
        <taxon>Eukaryota</taxon>
        <taxon>Fungi</taxon>
        <taxon>Dikarya</taxon>
        <taxon>Ascomycota</taxon>
        <taxon>Pezizomycotina</taxon>
        <taxon>Eurotiomycetes</taxon>
        <taxon>Eurotiomycetidae</taxon>
        <taxon>Eurotiales</taxon>
        <taxon>Aspergillaceae</taxon>
        <taxon>Penicillium</taxon>
    </lineage>
</organism>
<evidence type="ECO:0008006" key="13">
    <source>
        <dbReference type="Google" id="ProtNLM"/>
    </source>
</evidence>
<feature type="binding site" description="axial binding residue" evidence="8">
    <location>
        <position position="456"/>
    </location>
    <ligand>
        <name>heme</name>
        <dbReference type="ChEBI" id="CHEBI:30413"/>
    </ligand>
    <ligandPart>
        <name>Fe</name>
        <dbReference type="ChEBI" id="CHEBI:18248"/>
    </ligandPart>
</feature>
<comment type="similarity">
    <text evidence="2 9">Belongs to the cytochrome P450 family.</text>
</comment>
<feature type="transmembrane region" description="Helical" evidence="10">
    <location>
        <begin position="12"/>
        <end position="32"/>
    </location>
</feature>
<comment type="cofactor">
    <cofactor evidence="1 8">
        <name>heme</name>
        <dbReference type="ChEBI" id="CHEBI:30413"/>
    </cofactor>
</comment>
<name>A0A9W9VQ76_9EURO</name>
<keyword evidence="10" id="KW-0472">Membrane</keyword>
<evidence type="ECO:0000256" key="10">
    <source>
        <dbReference type="SAM" id="Phobius"/>
    </source>
</evidence>
<dbReference type="AlphaFoldDB" id="A0A9W9VQ76"/>
<dbReference type="GO" id="GO:0020037">
    <property type="term" value="F:heme binding"/>
    <property type="evidence" value="ECO:0007669"/>
    <property type="project" value="InterPro"/>
</dbReference>
<keyword evidence="3 8" id="KW-0349">Heme</keyword>
<dbReference type="InterPro" id="IPR017972">
    <property type="entry name" value="Cyt_P450_CS"/>
</dbReference>
<protein>
    <recommendedName>
        <fullName evidence="13">Cytochrome P450</fullName>
    </recommendedName>
</protein>
<dbReference type="GO" id="GO:0016705">
    <property type="term" value="F:oxidoreductase activity, acting on paired donors, with incorporation or reduction of molecular oxygen"/>
    <property type="evidence" value="ECO:0007669"/>
    <property type="project" value="InterPro"/>
</dbReference>
<keyword evidence="10" id="KW-1133">Transmembrane helix</keyword>
<evidence type="ECO:0000313" key="11">
    <source>
        <dbReference type="EMBL" id="KAJ5387240.1"/>
    </source>
</evidence>
<dbReference type="InterPro" id="IPR001128">
    <property type="entry name" value="Cyt_P450"/>
</dbReference>
<dbReference type="PROSITE" id="PS00086">
    <property type="entry name" value="CYTOCHROME_P450"/>
    <property type="match status" value="1"/>
</dbReference>
<dbReference type="OrthoDB" id="1470350at2759"/>
<dbReference type="Proteomes" id="UP001147747">
    <property type="component" value="Unassembled WGS sequence"/>
</dbReference>
<keyword evidence="7 9" id="KW-0503">Monooxygenase</keyword>
<sequence>MFFQGLLESLTTLSPTIVLGTCLAGIFLIINLRVLYNIFFHPLACYPGPIFCTSNAIPYQIALLKGTTHLYSARLHEKYGPVVRVSPNELSYITAQAWADIYGRRHPEQLQKHPDIISGPPGGVYGLANTPNDQDHSRMRRLMVPGFSEKAVRAQENVFRNHIGRLIVKIRDNEGNDTIDLTLLLHATTFDIITDSMFGESANTLETGTDWMSLTMPLARGRIRFFMKGDLWLTVGYQSTRIIPILRRLLPGMVPNTAIQFFQNTVRALDRRLTRPSCDDGRPDILQHVLPYLDNPKGLTLPELQSTLRSLMIAGSETSASILTSAHYFALSNPRVYERLLGEVRCQFASDRDITGTSVNRCKYLVAVLEETMRIWPAIAISLPRITPPKGCEIDGLWVPGGIKVGVNQWAAYSSDRNFARPDEFLPERWLEEGNEEFANDVRAAFQPFSTGPRNCLGMK</sequence>
<dbReference type="InterPro" id="IPR050121">
    <property type="entry name" value="Cytochrome_P450_monoxygenase"/>
</dbReference>
<evidence type="ECO:0000256" key="4">
    <source>
        <dbReference type="ARBA" id="ARBA00022723"/>
    </source>
</evidence>
<dbReference type="InterPro" id="IPR002401">
    <property type="entry name" value="Cyt_P450_E_grp-I"/>
</dbReference>
<dbReference type="EMBL" id="JAPZBU010000009">
    <property type="protein sequence ID" value="KAJ5387240.1"/>
    <property type="molecule type" value="Genomic_DNA"/>
</dbReference>
<dbReference type="Gene3D" id="1.10.630.10">
    <property type="entry name" value="Cytochrome P450"/>
    <property type="match status" value="1"/>
</dbReference>
<evidence type="ECO:0000256" key="1">
    <source>
        <dbReference type="ARBA" id="ARBA00001971"/>
    </source>
</evidence>
<dbReference type="PANTHER" id="PTHR24305:SF230">
    <property type="entry name" value="P450, PUTATIVE (EUROFUNG)-RELATED"/>
    <property type="match status" value="1"/>
</dbReference>
<gene>
    <name evidence="11" type="ORF">N7509_009781</name>
</gene>